<proteinExistence type="predicted"/>
<dbReference type="InterPro" id="IPR036097">
    <property type="entry name" value="HisK_dim/P_sf"/>
</dbReference>
<comment type="cofactor">
    <cofactor evidence="2">
        <name>a divalent metal cation</name>
        <dbReference type="ChEBI" id="CHEBI:60240"/>
    </cofactor>
</comment>
<evidence type="ECO:0000256" key="10">
    <source>
        <dbReference type="ARBA" id="ARBA00023012"/>
    </source>
</evidence>
<evidence type="ECO:0000256" key="2">
    <source>
        <dbReference type="ARBA" id="ARBA00001968"/>
    </source>
</evidence>
<gene>
    <name evidence="13" type="ORF">AK829_11865</name>
</gene>
<evidence type="ECO:0000256" key="3">
    <source>
        <dbReference type="ARBA" id="ARBA00004236"/>
    </source>
</evidence>
<keyword evidence="10" id="KW-0902">Two-component regulatory system</keyword>
<dbReference type="PATRIC" id="fig|156976.3.peg.2398"/>
<sequence>MILSKSYGQNTPLQKKLVTVVVAVSLLAMLLSFVTVYLLMRSLLYQRADDQLEDGLDTWVGQTAWLPSYGAPSDFHQGMLFPGYTHLWEPAYSATPPDYTQLRSFNKGQTIGSQDGADFNRQWRAMKRQEPDGTVKFVAKKLDQERRTLTALAIAETAIGALAMLGIVYVARSQVDRALKPLRVVESTALAIAAGEQSRRVPRWSRETEVGKLSYAMNTMVSQLQESVKEAEAKEEQMRRFVGDASHELRTPLTSVRGFAELYNKGMAPDADMVIRKIDEESARMQLLVEDLLALTRAEGARLNKREVDMLELTASVASSLGAAFPDRVLRINHDCSRPPVVNGDPDRLYQVLTNLITNAFKHAGPDAEVTVTLREYLDRVSIDIADNGIGMDPKDAAHIFDRFYRADTSRTRGTGGGSGLGLAITKSLIEQHDGTISVKTAPGEGSTFTISLPMPAAKPA</sequence>
<dbReference type="SUPFAM" id="SSF158472">
    <property type="entry name" value="HAMP domain-like"/>
    <property type="match status" value="1"/>
</dbReference>
<dbReference type="GO" id="GO:0005509">
    <property type="term" value="F:calcium ion binding"/>
    <property type="evidence" value="ECO:0007669"/>
    <property type="project" value="UniProtKB-ARBA"/>
</dbReference>
<dbReference type="Pfam" id="PF02518">
    <property type="entry name" value="HATPase_c"/>
    <property type="match status" value="1"/>
</dbReference>
<evidence type="ECO:0000313" key="14">
    <source>
        <dbReference type="Proteomes" id="UP000060016"/>
    </source>
</evidence>
<keyword evidence="6" id="KW-0808">Transferase</keyword>
<dbReference type="InterPro" id="IPR036890">
    <property type="entry name" value="HATPase_C_sf"/>
</dbReference>
<keyword evidence="8 13" id="KW-0418">Kinase</keyword>
<dbReference type="FunFam" id="3.30.565.10:FF:000006">
    <property type="entry name" value="Sensor histidine kinase WalK"/>
    <property type="match status" value="1"/>
</dbReference>
<dbReference type="RefSeq" id="WP_052206181.1">
    <property type="nucleotide sequence ID" value="NZ_BAAAGW010000013.1"/>
</dbReference>
<feature type="transmembrane region" description="Helical" evidence="12">
    <location>
        <begin position="20"/>
        <end position="40"/>
    </location>
</feature>
<dbReference type="STRING" id="156976.AK829_11865"/>
<evidence type="ECO:0000256" key="1">
    <source>
        <dbReference type="ARBA" id="ARBA00000085"/>
    </source>
</evidence>
<dbReference type="Gene3D" id="6.10.340.10">
    <property type="match status" value="1"/>
</dbReference>
<keyword evidence="14" id="KW-1185">Reference proteome</keyword>
<evidence type="ECO:0000256" key="11">
    <source>
        <dbReference type="ARBA" id="ARBA00023136"/>
    </source>
</evidence>
<evidence type="ECO:0000256" key="5">
    <source>
        <dbReference type="ARBA" id="ARBA00022553"/>
    </source>
</evidence>
<dbReference type="FunFam" id="1.10.287.130:FF:000001">
    <property type="entry name" value="Two-component sensor histidine kinase"/>
    <property type="match status" value="1"/>
</dbReference>
<dbReference type="SUPFAM" id="SSF47384">
    <property type="entry name" value="Homodimeric domain of signal transducing histidine kinase"/>
    <property type="match status" value="1"/>
</dbReference>
<dbReference type="Proteomes" id="UP000060016">
    <property type="component" value="Chromosome"/>
</dbReference>
<dbReference type="EC" id="2.7.13.3" evidence="4"/>
<dbReference type="InterPro" id="IPR005467">
    <property type="entry name" value="His_kinase_dom"/>
</dbReference>
<dbReference type="InterPro" id="IPR003594">
    <property type="entry name" value="HATPase_dom"/>
</dbReference>
<dbReference type="InterPro" id="IPR050428">
    <property type="entry name" value="TCS_sensor_his_kinase"/>
</dbReference>
<keyword evidence="7 12" id="KW-0812">Transmembrane</keyword>
<dbReference type="GO" id="GO:0000155">
    <property type="term" value="F:phosphorelay sensor kinase activity"/>
    <property type="evidence" value="ECO:0007669"/>
    <property type="project" value="InterPro"/>
</dbReference>
<dbReference type="AlphaFoldDB" id="A0A0K1RE52"/>
<dbReference type="CDD" id="cd00075">
    <property type="entry name" value="HATPase"/>
    <property type="match status" value="1"/>
</dbReference>
<dbReference type="SMART" id="SM00304">
    <property type="entry name" value="HAMP"/>
    <property type="match status" value="1"/>
</dbReference>
<dbReference type="GO" id="GO:0005886">
    <property type="term" value="C:plasma membrane"/>
    <property type="evidence" value="ECO:0007669"/>
    <property type="project" value="UniProtKB-SubCell"/>
</dbReference>
<dbReference type="PRINTS" id="PR00344">
    <property type="entry name" value="BCTRLSENSOR"/>
</dbReference>
<evidence type="ECO:0000256" key="4">
    <source>
        <dbReference type="ARBA" id="ARBA00012438"/>
    </source>
</evidence>
<evidence type="ECO:0000256" key="12">
    <source>
        <dbReference type="SAM" id="Phobius"/>
    </source>
</evidence>
<evidence type="ECO:0000256" key="9">
    <source>
        <dbReference type="ARBA" id="ARBA00022989"/>
    </source>
</evidence>
<dbReference type="InterPro" id="IPR003661">
    <property type="entry name" value="HisK_dim/P_dom"/>
</dbReference>
<evidence type="ECO:0000256" key="7">
    <source>
        <dbReference type="ARBA" id="ARBA00022692"/>
    </source>
</evidence>
<feature type="transmembrane region" description="Helical" evidence="12">
    <location>
        <begin position="149"/>
        <end position="171"/>
    </location>
</feature>
<reference evidence="13 14" key="1">
    <citation type="submission" date="2015-08" db="EMBL/GenBank/DDBJ databases">
        <authorList>
            <person name="Babu N.S."/>
            <person name="Beckwith C.J."/>
            <person name="Beseler K.G."/>
            <person name="Brison A."/>
            <person name="Carone J.V."/>
            <person name="Caskin T.P."/>
            <person name="Diamond M."/>
            <person name="Durham M.E."/>
            <person name="Foxe J.M."/>
            <person name="Go M."/>
            <person name="Henderson B.A."/>
            <person name="Jones I.B."/>
            <person name="McGettigan J.A."/>
            <person name="Micheletti S.J."/>
            <person name="Nasrallah M.E."/>
            <person name="Ortiz D."/>
            <person name="Piller C.R."/>
            <person name="Privatt S.R."/>
            <person name="Schneider S.L."/>
            <person name="Sharp S."/>
            <person name="Smith T.C."/>
            <person name="Stanton J.D."/>
            <person name="Ullery H.E."/>
            <person name="Wilson R.J."/>
            <person name="Serrano M.G."/>
            <person name="Buck G."/>
            <person name="Lee V."/>
            <person name="Wang Y."/>
            <person name="Carvalho R."/>
            <person name="Voegtly L."/>
            <person name="Shi R."/>
            <person name="Duckworth R."/>
            <person name="Johnson A."/>
            <person name="Loviza R."/>
            <person name="Walstead R."/>
            <person name="Shah Z."/>
            <person name="Kiflezghi M."/>
            <person name="Wade K."/>
            <person name="Ball S.L."/>
            <person name="Bradley K.W."/>
            <person name="Asai D.J."/>
            <person name="Bowman C.A."/>
            <person name="Russell D.A."/>
            <person name="Pope W.H."/>
            <person name="Jacobs-Sera D."/>
            <person name="Hendrix R.W."/>
            <person name="Hatfull G.F."/>
        </authorList>
    </citation>
    <scope>NUCLEOTIDE SEQUENCE [LARGE SCALE GENOMIC DNA]</scope>
    <source>
        <strain evidence="13 14">PUDD_83A45</strain>
    </source>
</reference>
<organism evidence="13 14">
    <name type="scientific">Corynebacterium riegelii</name>
    <dbReference type="NCBI Taxonomy" id="156976"/>
    <lineage>
        <taxon>Bacteria</taxon>
        <taxon>Bacillati</taxon>
        <taxon>Actinomycetota</taxon>
        <taxon>Actinomycetes</taxon>
        <taxon>Mycobacteriales</taxon>
        <taxon>Corynebacteriaceae</taxon>
        <taxon>Corynebacterium</taxon>
    </lineage>
</organism>
<evidence type="ECO:0000313" key="13">
    <source>
        <dbReference type="EMBL" id="AKV59697.1"/>
    </source>
</evidence>
<dbReference type="InterPro" id="IPR004358">
    <property type="entry name" value="Sig_transdc_His_kin-like_C"/>
</dbReference>
<dbReference type="CDD" id="cd00082">
    <property type="entry name" value="HisKA"/>
    <property type="match status" value="1"/>
</dbReference>
<dbReference type="KEGG" id="crie:AK829_11865"/>
<evidence type="ECO:0000256" key="8">
    <source>
        <dbReference type="ARBA" id="ARBA00022777"/>
    </source>
</evidence>
<dbReference type="Gene3D" id="1.10.287.130">
    <property type="match status" value="1"/>
</dbReference>
<dbReference type="PANTHER" id="PTHR45436:SF5">
    <property type="entry name" value="SENSOR HISTIDINE KINASE TRCS"/>
    <property type="match status" value="1"/>
</dbReference>
<comment type="subcellular location">
    <subcellularLocation>
        <location evidence="3">Cell membrane</location>
    </subcellularLocation>
</comment>
<keyword evidence="5" id="KW-0597">Phosphoprotein</keyword>
<dbReference type="PANTHER" id="PTHR45436">
    <property type="entry name" value="SENSOR HISTIDINE KINASE YKOH"/>
    <property type="match status" value="1"/>
</dbReference>
<dbReference type="Gene3D" id="3.30.565.10">
    <property type="entry name" value="Histidine kinase-like ATPase, C-terminal domain"/>
    <property type="match status" value="1"/>
</dbReference>
<dbReference type="PROSITE" id="PS50109">
    <property type="entry name" value="HIS_KIN"/>
    <property type="match status" value="1"/>
</dbReference>
<dbReference type="Pfam" id="PF00672">
    <property type="entry name" value="HAMP"/>
    <property type="match status" value="1"/>
</dbReference>
<keyword evidence="11 12" id="KW-0472">Membrane</keyword>
<name>A0A0K1RE52_9CORY</name>
<keyword evidence="9 12" id="KW-1133">Transmembrane helix</keyword>
<evidence type="ECO:0000256" key="6">
    <source>
        <dbReference type="ARBA" id="ARBA00022679"/>
    </source>
</evidence>
<dbReference type="CDD" id="cd06225">
    <property type="entry name" value="HAMP"/>
    <property type="match status" value="1"/>
</dbReference>
<comment type="catalytic activity">
    <reaction evidence="1">
        <text>ATP + protein L-histidine = ADP + protein N-phospho-L-histidine.</text>
        <dbReference type="EC" id="2.7.13.3"/>
    </reaction>
</comment>
<dbReference type="SMART" id="SM00387">
    <property type="entry name" value="HATPase_c"/>
    <property type="match status" value="1"/>
</dbReference>
<dbReference type="EMBL" id="CP012342">
    <property type="protein sequence ID" value="AKV59697.1"/>
    <property type="molecule type" value="Genomic_DNA"/>
</dbReference>
<dbReference type="SMART" id="SM00388">
    <property type="entry name" value="HisKA"/>
    <property type="match status" value="1"/>
</dbReference>
<dbReference type="PROSITE" id="PS50885">
    <property type="entry name" value="HAMP"/>
    <property type="match status" value="1"/>
</dbReference>
<protein>
    <recommendedName>
        <fullName evidence="4">histidine kinase</fullName>
        <ecNumber evidence="4">2.7.13.3</ecNumber>
    </recommendedName>
</protein>
<dbReference type="Pfam" id="PF00512">
    <property type="entry name" value="HisKA"/>
    <property type="match status" value="1"/>
</dbReference>
<dbReference type="InterPro" id="IPR003660">
    <property type="entry name" value="HAMP_dom"/>
</dbReference>
<dbReference type="SUPFAM" id="SSF55874">
    <property type="entry name" value="ATPase domain of HSP90 chaperone/DNA topoisomerase II/histidine kinase"/>
    <property type="match status" value="1"/>
</dbReference>
<accession>A0A0K1RE52</accession>